<evidence type="ECO:0000259" key="2">
    <source>
        <dbReference type="PROSITE" id="PS50943"/>
    </source>
</evidence>
<organism evidence="3 4">
    <name type="scientific">Apilactobacillus micheneri</name>
    <dbReference type="NCBI Taxonomy" id="1899430"/>
    <lineage>
        <taxon>Bacteria</taxon>
        <taxon>Bacillati</taxon>
        <taxon>Bacillota</taxon>
        <taxon>Bacilli</taxon>
        <taxon>Lactobacillales</taxon>
        <taxon>Lactobacillaceae</taxon>
        <taxon>Apilactobacillus</taxon>
    </lineage>
</organism>
<comment type="caution">
    <text evidence="3">The sequence shown here is derived from an EMBL/GenBank/DDBJ whole genome shotgun (WGS) entry which is preliminary data.</text>
</comment>
<dbReference type="SUPFAM" id="SSF47413">
    <property type="entry name" value="lambda repressor-like DNA-binding domains"/>
    <property type="match status" value="1"/>
</dbReference>
<dbReference type="Gene3D" id="1.10.260.40">
    <property type="entry name" value="lambda repressor-like DNA-binding domains"/>
    <property type="match status" value="1"/>
</dbReference>
<keyword evidence="1" id="KW-1133">Transmembrane helix</keyword>
<dbReference type="Proteomes" id="UP000784700">
    <property type="component" value="Unassembled WGS sequence"/>
</dbReference>
<gene>
    <name evidence="3" type="ORF">DY130_01670</name>
</gene>
<dbReference type="SMART" id="SM00530">
    <property type="entry name" value="HTH_XRE"/>
    <property type="match status" value="1"/>
</dbReference>
<evidence type="ECO:0000313" key="4">
    <source>
        <dbReference type="Proteomes" id="UP000784700"/>
    </source>
</evidence>
<dbReference type="EMBL" id="QUBG01000001">
    <property type="protein sequence ID" value="TPR46250.1"/>
    <property type="molecule type" value="Genomic_DNA"/>
</dbReference>
<dbReference type="GeneID" id="58107835"/>
<dbReference type="PROSITE" id="PS50943">
    <property type="entry name" value="HTH_CROC1"/>
    <property type="match status" value="1"/>
</dbReference>
<keyword evidence="1" id="KW-0812">Transmembrane</keyword>
<accession>A0A9Q8IN71</accession>
<dbReference type="Pfam" id="PF01381">
    <property type="entry name" value="HTH_3"/>
    <property type="match status" value="1"/>
</dbReference>
<reference evidence="3" key="1">
    <citation type="submission" date="2018-08" db="EMBL/GenBank/DDBJ databases">
        <title>Comparative genomics of wild bee and flower associated Lactobacillus reveals potential adaptation to the bee host.</title>
        <authorList>
            <person name="Vuong H.Q."/>
            <person name="Mcfrederick Q.S."/>
        </authorList>
    </citation>
    <scope>NUCLEOTIDE SEQUENCE</scope>
    <source>
        <strain evidence="3">HV_63</strain>
    </source>
</reference>
<keyword evidence="1" id="KW-0472">Membrane</keyword>
<dbReference type="AlphaFoldDB" id="A0A9Q8IN71"/>
<dbReference type="InterPro" id="IPR001387">
    <property type="entry name" value="Cro/C1-type_HTH"/>
</dbReference>
<protein>
    <submittedName>
        <fullName evidence="3">XRE family transcriptional regulator</fullName>
    </submittedName>
</protein>
<name>A0A9Q8IN71_9LACO</name>
<dbReference type="RefSeq" id="WP_140936158.1">
    <property type="nucleotide sequence ID" value="NZ_QUBF01000001.1"/>
</dbReference>
<evidence type="ECO:0000313" key="3">
    <source>
        <dbReference type="EMBL" id="TPR46250.1"/>
    </source>
</evidence>
<feature type="domain" description="HTH cro/C1-type" evidence="2">
    <location>
        <begin position="8"/>
        <end position="62"/>
    </location>
</feature>
<dbReference type="GO" id="GO:0003677">
    <property type="term" value="F:DNA binding"/>
    <property type="evidence" value="ECO:0007669"/>
    <property type="project" value="InterPro"/>
</dbReference>
<evidence type="ECO:0000256" key="1">
    <source>
        <dbReference type="SAM" id="Phobius"/>
    </source>
</evidence>
<dbReference type="CDD" id="cd00093">
    <property type="entry name" value="HTH_XRE"/>
    <property type="match status" value="1"/>
</dbReference>
<feature type="transmembrane region" description="Helical" evidence="1">
    <location>
        <begin position="73"/>
        <end position="94"/>
    </location>
</feature>
<feature type="transmembrane region" description="Helical" evidence="1">
    <location>
        <begin position="141"/>
        <end position="159"/>
    </location>
</feature>
<feature type="transmembrane region" description="Helical" evidence="1">
    <location>
        <begin position="165"/>
        <end position="188"/>
    </location>
</feature>
<sequence>MRLIGQRLRVIRLSKDISIESTAQNTGLTEKAIKQFESGYNIPQIQDLYQFSQYYQVPLNSLVPEKKLKSQMLTYDIFITLLIILYLLITSFGNLDVVDLLLPIGISNIFIDPIKIHNIAKSINIEDPIFSFIAKYTNHKFAKALIWILLIISILIFIVNAVKFLFIKPIITTIVLLIYLAFFTALYFKKFKKKA</sequence>
<proteinExistence type="predicted"/>
<dbReference type="InterPro" id="IPR010982">
    <property type="entry name" value="Lambda_DNA-bd_dom_sf"/>
</dbReference>